<evidence type="ECO:0000313" key="3">
    <source>
        <dbReference type="RefSeq" id="XP_026271693.1"/>
    </source>
</evidence>
<gene>
    <name evidence="3" type="primary">LOC113201922</name>
</gene>
<sequence length="135" mass="14177">MSEPGGPGEATLSLSKADESIVINPDVTDQVRTEKSDTSSSSTGHSRATTTVTVVTTKTPTRTEVVKTIVSVCKDSAADENRDASSTLALPTITRTTTKEMTITTGTAIVRNLEEHSTTTTAPSTELSITSFDVL</sequence>
<accession>A0A6J1RTM1</accession>
<reference evidence="3" key="1">
    <citation type="submission" date="2025-08" db="UniProtKB">
        <authorList>
            <consortium name="RefSeq"/>
        </authorList>
    </citation>
    <scope>IDENTIFICATION</scope>
    <source>
        <tissue evidence="3">Whole organism</tissue>
    </source>
</reference>
<feature type="region of interest" description="Disordered" evidence="1">
    <location>
        <begin position="1"/>
        <end position="52"/>
    </location>
</feature>
<dbReference type="AlphaFoldDB" id="A0A6J1RTM1"/>
<dbReference type="Proteomes" id="UP000504606">
    <property type="component" value="Unplaced"/>
</dbReference>
<dbReference type="RefSeq" id="XP_026271693.1">
    <property type="nucleotide sequence ID" value="XM_026415908.2"/>
</dbReference>
<dbReference type="GeneID" id="113201922"/>
<evidence type="ECO:0000313" key="2">
    <source>
        <dbReference type="Proteomes" id="UP000504606"/>
    </source>
</evidence>
<protein>
    <submittedName>
        <fullName evidence="3">Integumentary mucin C.1-like</fullName>
    </submittedName>
</protein>
<name>A0A6J1RTM1_FRAOC</name>
<dbReference type="KEGG" id="foc:113201922"/>
<organism evidence="2 3">
    <name type="scientific">Frankliniella occidentalis</name>
    <name type="common">Western flower thrips</name>
    <name type="synonym">Euthrips occidentalis</name>
    <dbReference type="NCBI Taxonomy" id="133901"/>
    <lineage>
        <taxon>Eukaryota</taxon>
        <taxon>Metazoa</taxon>
        <taxon>Ecdysozoa</taxon>
        <taxon>Arthropoda</taxon>
        <taxon>Hexapoda</taxon>
        <taxon>Insecta</taxon>
        <taxon>Pterygota</taxon>
        <taxon>Neoptera</taxon>
        <taxon>Paraneoptera</taxon>
        <taxon>Thysanoptera</taxon>
        <taxon>Terebrantia</taxon>
        <taxon>Thripoidea</taxon>
        <taxon>Thripidae</taxon>
        <taxon>Frankliniella</taxon>
    </lineage>
</organism>
<proteinExistence type="predicted"/>
<keyword evidence="2" id="KW-1185">Reference proteome</keyword>
<evidence type="ECO:0000256" key="1">
    <source>
        <dbReference type="SAM" id="MobiDB-lite"/>
    </source>
</evidence>
<feature type="compositionally biased region" description="Low complexity" evidence="1">
    <location>
        <begin position="38"/>
        <end position="52"/>
    </location>
</feature>